<comment type="caution">
    <text evidence="5">The sequence shown here is derived from an EMBL/GenBank/DDBJ whole genome shotgun (WGS) entry which is preliminary data.</text>
</comment>
<dbReference type="Pfam" id="PF00892">
    <property type="entry name" value="EamA"/>
    <property type="match status" value="2"/>
</dbReference>
<feature type="transmembrane region" description="Helical" evidence="3">
    <location>
        <begin position="211"/>
        <end position="230"/>
    </location>
</feature>
<dbReference type="SUPFAM" id="SSF103481">
    <property type="entry name" value="Multidrug resistance efflux transporter EmrE"/>
    <property type="match status" value="2"/>
</dbReference>
<feature type="domain" description="EamA" evidence="4">
    <location>
        <begin position="5"/>
        <end position="135"/>
    </location>
</feature>
<feature type="transmembrane region" description="Helical" evidence="3">
    <location>
        <begin position="94"/>
        <end position="112"/>
    </location>
</feature>
<feature type="transmembrane region" description="Helical" evidence="3">
    <location>
        <begin position="33"/>
        <end position="51"/>
    </location>
</feature>
<evidence type="ECO:0000259" key="4">
    <source>
        <dbReference type="Pfam" id="PF00892"/>
    </source>
</evidence>
<dbReference type="PANTHER" id="PTHR22911">
    <property type="entry name" value="ACYL-MALONYL CONDENSING ENZYME-RELATED"/>
    <property type="match status" value="1"/>
</dbReference>
<dbReference type="InterPro" id="IPR000620">
    <property type="entry name" value="EamA_dom"/>
</dbReference>
<keyword evidence="3" id="KW-1133">Transmembrane helix</keyword>
<dbReference type="AlphaFoldDB" id="A0A920C5H6"/>
<feature type="transmembrane region" description="Helical" evidence="3">
    <location>
        <begin position="5"/>
        <end position="21"/>
    </location>
</feature>
<feature type="transmembrane region" description="Helical" evidence="3">
    <location>
        <begin position="119"/>
        <end position="139"/>
    </location>
</feature>
<dbReference type="RefSeq" id="WP_244853256.1">
    <property type="nucleotide sequence ID" value="NZ_BORP01000001.1"/>
</dbReference>
<gene>
    <name evidence="5" type="ORF">J43TS3_01390</name>
</gene>
<keyword evidence="3" id="KW-0472">Membrane</keyword>
<evidence type="ECO:0000256" key="3">
    <source>
        <dbReference type="SAM" id="Phobius"/>
    </source>
</evidence>
<evidence type="ECO:0000256" key="1">
    <source>
        <dbReference type="ARBA" id="ARBA00004127"/>
    </source>
</evidence>
<feature type="domain" description="EamA" evidence="4">
    <location>
        <begin position="151"/>
        <end position="282"/>
    </location>
</feature>
<feature type="transmembrane region" description="Helical" evidence="3">
    <location>
        <begin position="267"/>
        <end position="285"/>
    </location>
</feature>
<feature type="transmembrane region" description="Helical" evidence="3">
    <location>
        <begin position="151"/>
        <end position="169"/>
    </location>
</feature>
<evidence type="ECO:0000313" key="6">
    <source>
        <dbReference type="Proteomes" id="UP000676917"/>
    </source>
</evidence>
<dbReference type="Proteomes" id="UP000676917">
    <property type="component" value="Unassembled WGS sequence"/>
</dbReference>
<keyword evidence="3" id="KW-0812">Transmembrane</keyword>
<feature type="transmembrane region" description="Helical" evidence="3">
    <location>
        <begin position="181"/>
        <end position="199"/>
    </location>
</feature>
<comment type="similarity">
    <text evidence="2">Belongs to the EamA transporter family.</text>
</comment>
<feature type="transmembrane region" description="Helical" evidence="3">
    <location>
        <begin position="242"/>
        <end position="261"/>
    </location>
</feature>
<dbReference type="InterPro" id="IPR037185">
    <property type="entry name" value="EmrE-like"/>
</dbReference>
<name>A0A920C5H6_9BACI</name>
<dbReference type="EMBL" id="BORP01000001">
    <property type="protein sequence ID" value="GIO25528.1"/>
    <property type="molecule type" value="Genomic_DNA"/>
</dbReference>
<dbReference type="Gene3D" id="1.10.3730.20">
    <property type="match status" value="2"/>
</dbReference>
<sequence>MKAKALFIFVMLIFGSIGLFVKNIELSSSELALFRGAIGSVFLIVASLFLKQKVNFNQISKKNLILLLFSGTAMGFNWIFLFEAYRYTTISNATLSYYFAPIFVMVLAPFLLKERWTTLKAISILLAFTGFFLIVQPQALPSNVGFHHGVGIGYGLLAAAFYASVILLNKFIRNLSDFETTIMQLTIATIVLLPYVLFTEEMNYTGISGETILLILVVGVFHTGIAYLLYFAAIKKLKGQTIAVFSYIDPISAVLMAAIVLHENMGLVQIIGGVLILGSTLLSELKLTKDSRLMKS</sequence>
<feature type="transmembrane region" description="Helical" evidence="3">
    <location>
        <begin position="63"/>
        <end position="82"/>
    </location>
</feature>
<evidence type="ECO:0000313" key="5">
    <source>
        <dbReference type="EMBL" id="GIO25528.1"/>
    </source>
</evidence>
<organism evidence="5 6">
    <name type="scientific">Ornithinibacillus bavariensis</name>
    <dbReference type="NCBI Taxonomy" id="545502"/>
    <lineage>
        <taxon>Bacteria</taxon>
        <taxon>Bacillati</taxon>
        <taxon>Bacillota</taxon>
        <taxon>Bacilli</taxon>
        <taxon>Bacillales</taxon>
        <taxon>Bacillaceae</taxon>
        <taxon>Ornithinibacillus</taxon>
    </lineage>
</organism>
<proteinExistence type="inferred from homology"/>
<evidence type="ECO:0000256" key="2">
    <source>
        <dbReference type="ARBA" id="ARBA00007362"/>
    </source>
</evidence>
<accession>A0A920C5H6</accession>
<protein>
    <submittedName>
        <fullName evidence="5">Transporter</fullName>
    </submittedName>
</protein>
<reference evidence="5" key="1">
    <citation type="submission" date="2021-03" db="EMBL/GenBank/DDBJ databases">
        <title>Antimicrobial resistance genes in bacteria isolated from Japanese honey, and their potential for conferring macrolide and lincosamide resistance in the American foulbrood pathogen Paenibacillus larvae.</title>
        <authorList>
            <person name="Okamoto M."/>
            <person name="Kumagai M."/>
            <person name="Kanamori H."/>
            <person name="Takamatsu D."/>
        </authorList>
    </citation>
    <scope>NUCLEOTIDE SEQUENCE</scope>
    <source>
        <strain evidence="5">J43TS3</strain>
    </source>
</reference>
<keyword evidence="6" id="KW-1185">Reference proteome</keyword>
<dbReference type="PANTHER" id="PTHR22911:SF102">
    <property type="entry name" value="MEMBRANE PROTEIN"/>
    <property type="match status" value="1"/>
</dbReference>
<dbReference type="GO" id="GO:0016020">
    <property type="term" value="C:membrane"/>
    <property type="evidence" value="ECO:0007669"/>
    <property type="project" value="InterPro"/>
</dbReference>
<comment type="subcellular location">
    <subcellularLocation>
        <location evidence="1">Endomembrane system</location>
        <topology evidence="1">Multi-pass membrane protein</topology>
    </subcellularLocation>
</comment>